<reference evidence="1" key="1">
    <citation type="submission" date="2017-10" db="EMBL/GenBank/DDBJ databases">
        <title>Chryseobacterium sp. B5 is a hydrocarbonoclastic and plant growth promoting bacterium.</title>
        <authorList>
            <person name="Thijs S."/>
            <person name="Gkorezis P."/>
            <person name="Van Hamme J."/>
        </authorList>
    </citation>
    <scope>NUCLEOTIDE SEQUENCE</scope>
    <source>
        <strain evidence="1">B5</strain>
    </source>
</reference>
<evidence type="ECO:0000313" key="1">
    <source>
        <dbReference type="EMBL" id="PII36142.1"/>
    </source>
</evidence>
<dbReference type="Gene3D" id="3.30.1330.70">
    <property type="entry name" value="Holliday junction resolvase RusA"/>
    <property type="match status" value="1"/>
</dbReference>
<protein>
    <submittedName>
        <fullName evidence="1">Uncharacterized protein</fullName>
    </submittedName>
</protein>
<dbReference type="GO" id="GO:0000287">
    <property type="term" value="F:magnesium ion binding"/>
    <property type="evidence" value="ECO:0007669"/>
    <property type="project" value="InterPro"/>
</dbReference>
<proteinExistence type="predicted"/>
<dbReference type="AlphaFoldDB" id="A0A2G7T878"/>
<accession>A0A2G7T878</accession>
<dbReference type="GO" id="GO:0006281">
    <property type="term" value="P:DNA repair"/>
    <property type="evidence" value="ECO:0007669"/>
    <property type="project" value="InterPro"/>
</dbReference>
<sequence length="154" mass="16433">MITFTVPGQPVGKGRPRIGKVGQHARMFTPAKTVNYEGLVAHAASIAMAGRALLEGAMDVHLLINCQVPASWSRKKQQQALAGAIRPTTKPDIDNIEKAVYDAINGVVWKDDVQVVDVVKTKRYAAAPGVIVTIKPVGEQEQLAEQGDLLGALA</sequence>
<dbReference type="InterPro" id="IPR036614">
    <property type="entry name" value="RusA-like_sf"/>
</dbReference>
<organism evidence="1">
    <name type="scientific">Chryseobacterium sp. B5</name>
    <dbReference type="NCBI Taxonomy" id="2050562"/>
    <lineage>
        <taxon>Bacteria</taxon>
        <taxon>Pseudomonadati</taxon>
        <taxon>Bacteroidota</taxon>
        <taxon>Flavobacteriia</taxon>
        <taxon>Flavobacteriales</taxon>
        <taxon>Weeksellaceae</taxon>
        <taxon>Chryseobacterium group</taxon>
        <taxon>Chryseobacterium</taxon>
    </lineage>
</organism>
<dbReference type="EMBL" id="PEKC01000025">
    <property type="protein sequence ID" value="PII36142.1"/>
    <property type="molecule type" value="Genomic_DNA"/>
</dbReference>
<comment type="caution">
    <text evidence="1">The sequence shown here is derived from an EMBL/GenBank/DDBJ whole genome shotgun (WGS) entry which is preliminary data.</text>
</comment>
<name>A0A2G7T878_9FLAO</name>
<dbReference type="GO" id="GO:0006310">
    <property type="term" value="P:DNA recombination"/>
    <property type="evidence" value="ECO:0007669"/>
    <property type="project" value="InterPro"/>
</dbReference>
<dbReference type="Pfam" id="PF05866">
    <property type="entry name" value="RusA"/>
    <property type="match status" value="1"/>
</dbReference>
<dbReference type="InterPro" id="IPR008822">
    <property type="entry name" value="Endonuclease_RusA-like"/>
</dbReference>
<dbReference type="SUPFAM" id="SSF103084">
    <property type="entry name" value="Holliday junction resolvase RusA"/>
    <property type="match status" value="1"/>
</dbReference>
<gene>
    <name evidence="1" type="ORF">CTI11_09345</name>
</gene>